<gene>
    <name evidence="1" type="ORF">KZC48_14120</name>
</gene>
<sequence length="67" mass="6785">MADTALGRVVRGFVVLVNGEDVAGWVAEPGDVGSAVRGPDDPAAFRDVEAAHVADVAAAAARANRRA</sequence>
<keyword evidence="2" id="KW-1185">Reference proteome</keyword>
<reference evidence="1" key="1">
    <citation type="submission" date="2021-06" db="EMBL/GenBank/DDBJ databases">
        <title>Genome-based taxonomic framework of Microbacterium strains isolated from marine environment, the description of four new species and reclassification of four preexisting species.</title>
        <authorList>
            <person name="Lee S.D."/>
            <person name="Kim S.-M."/>
            <person name="Byeon Y.-S."/>
            <person name="Yang H.L."/>
            <person name="Kim I.S."/>
        </authorList>
    </citation>
    <scope>NUCLEOTIDE SEQUENCE</scope>
    <source>
        <strain evidence="1">KACC 20510</strain>
    </source>
</reference>
<evidence type="ECO:0000313" key="1">
    <source>
        <dbReference type="EMBL" id="MDN4465521.1"/>
    </source>
</evidence>
<dbReference type="EMBL" id="JAHWXI010000021">
    <property type="protein sequence ID" value="MDN4465521.1"/>
    <property type="molecule type" value="Genomic_DNA"/>
</dbReference>
<dbReference type="RefSeq" id="WP_378728564.1">
    <property type="nucleotide sequence ID" value="NZ_BAAAUQ010000020.1"/>
</dbReference>
<dbReference type="Proteomes" id="UP001172731">
    <property type="component" value="Unassembled WGS sequence"/>
</dbReference>
<protein>
    <submittedName>
        <fullName evidence="1">Uncharacterized protein</fullName>
    </submittedName>
</protein>
<comment type="caution">
    <text evidence="1">The sequence shown here is derived from an EMBL/GenBank/DDBJ whole genome shotgun (WGS) entry which is preliminary data.</text>
</comment>
<name>A0ABT8FW39_9MICO</name>
<organism evidence="1 2">
    <name type="scientific">Microbacterium aurantiacum</name>
    <dbReference type="NCBI Taxonomy" id="162393"/>
    <lineage>
        <taxon>Bacteria</taxon>
        <taxon>Bacillati</taxon>
        <taxon>Actinomycetota</taxon>
        <taxon>Actinomycetes</taxon>
        <taxon>Micrococcales</taxon>
        <taxon>Microbacteriaceae</taxon>
        <taxon>Microbacterium</taxon>
    </lineage>
</organism>
<accession>A0ABT8FW39</accession>
<proteinExistence type="predicted"/>
<evidence type="ECO:0000313" key="2">
    <source>
        <dbReference type="Proteomes" id="UP001172731"/>
    </source>
</evidence>